<feature type="transmembrane region" description="Helical" evidence="17">
    <location>
        <begin position="315"/>
        <end position="334"/>
    </location>
</feature>
<evidence type="ECO:0000256" key="10">
    <source>
        <dbReference type="ARBA" id="ARBA00022982"/>
    </source>
</evidence>
<dbReference type="InterPro" id="IPR050175">
    <property type="entry name" value="Complex_I_Subunit_2"/>
</dbReference>
<protein>
    <recommendedName>
        <fullName evidence="4 17">NADH-ubiquinone oxidoreductase chain 2</fullName>
        <ecNumber evidence="3 17">7.1.1.2</ecNumber>
    </recommendedName>
</protein>
<evidence type="ECO:0000256" key="1">
    <source>
        <dbReference type="ARBA" id="ARBA00004448"/>
    </source>
</evidence>
<feature type="transmembrane region" description="Helical" evidence="17">
    <location>
        <begin position="6"/>
        <end position="22"/>
    </location>
</feature>
<evidence type="ECO:0000256" key="17">
    <source>
        <dbReference type="RuleBase" id="RU003403"/>
    </source>
</evidence>
<dbReference type="InterPro" id="IPR001750">
    <property type="entry name" value="ND/Mrp_TM"/>
</dbReference>
<feature type="transmembrane region" description="Helical" evidence="17">
    <location>
        <begin position="238"/>
        <end position="258"/>
    </location>
</feature>
<evidence type="ECO:0000256" key="4">
    <source>
        <dbReference type="ARBA" id="ARBA00021008"/>
    </source>
</evidence>
<evidence type="ECO:0000256" key="14">
    <source>
        <dbReference type="ARBA" id="ARBA00023128"/>
    </source>
</evidence>
<reference evidence="19" key="1">
    <citation type="submission" date="2021-05" db="EMBL/GenBank/DDBJ databases">
        <title>Mitochondrial complete genome of Arctonoe vittata.</title>
        <authorList>
            <person name="Park J."/>
        </authorList>
    </citation>
    <scope>NUCLEOTIDE SEQUENCE</scope>
</reference>
<evidence type="ECO:0000259" key="18">
    <source>
        <dbReference type="Pfam" id="PF00361"/>
    </source>
</evidence>
<gene>
    <name evidence="19" type="primary">ND2</name>
</gene>
<evidence type="ECO:0000256" key="7">
    <source>
        <dbReference type="ARBA" id="ARBA00022692"/>
    </source>
</evidence>
<dbReference type="AlphaFoldDB" id="A0A8F2F6Z7"/>
<dbReference type="PANTHER" id="PTHR46552:SF1">
    <property type="entry name" value="NADH-UBIQUINONE OXIDOREDUCTASE CHAIN 2"/>
    <property type="match status" value="1"/>
</dbReference>
<feature type="transmembrane region" description="Helical" evidence="17">
    <location>
        <begin position="200"/>
        <end position="218"/>
    </location>
</feature>
<keyword evidence="8 17" id="KW-0999">Mitochondrion inner membrane</keyword>
<keyword evidence="10 17" id="KW-0249">Electron transport</keyword>
<feature type="transmembrane region" description="Helical" evidence="17">
    <location>
        <begin position="91"/>
        <end position="112"/>
    </location>
</feature>
<evidence type="ECO:0000256" key="6">
    <source>
        <dbReference type="ARBA" id="ARBA00022660"/>
    </source>
</evidence>
<geneLocation type="mitochondrion" evidence="19"/>
<dbReference type="GO" id="GO:0006120">
    <property type="term" value="P:mitochondrial electron transport, NADH to ubiquinone"/>
    <property type="evidence" value="ECO:0007669"/>
    <property type="project" value="InterPro"/>
</dbReference>
<comment type="similarity">
    <text evidence="2 17">Belongs to the complex I subunit 2 family.</text>
</comment>
<evidence type="ECO:0000256" key="9">
    <source>
        <dbReference type="ARBA" id="ARBA00022967"/>
    </source>
</evidence>
<proteinExistence type="inferred from homology"/>
<keyword evidence="12 17" id="KW-0520">NAD</keyword>
<accession>A0A8F2F6Z7</accession>
<keyword evidence="9 17" id="KW-1278">Translocase</keyword>
<keyword evidence="14 17" id="KW-0496">Mitochondrion</keyword>
<feature type="transmembrane region" description="Helical" evidence="17">
    <location>
        <begin position="118"/>
        <end position="140"/>
    </location>
</feature>
<dbReference type="EMBL" id="MZ131647">
    <property type="protein sequence ID" value="QWT70097.1"/>
    <property type="molecule type" value="Genomic_DNA"/>
</dbReference>
<comment type="function">
    <text evidence="17">Core subunit of the mitochondrial membrane respiratory chain NADH dehydrogenase (Complex I) which catalyzes electron transfer from NADH through the respiratory chain, using ubiquinone as an electron acceptor. Essential for the catalytic activity and assembly of complex I.</text>
</comment>
<keyword evidence="7 17" id="KW-0812">Transmembrane</keyword>
<keyword evidence="15 17" id="KW-0472">Membrane</keyword>
<dbReference type="GO" id="GO:0005743">
    <property type="term" value="C:mitochondrial inner membrane"/>
    <property type="evidence" value="ECO:0007669"/>
    <property type="project" value="UniProtKB-SubCell"/>
</dbReference>
<dbReference type="PRINTS" id="PR01436">
    <property type="entry name" value="NADHDHGNASE2"/>
</dbReference>
<evidence type="ECO:0000256" key="3">
    <source>
        <dbReference type="ARBA" id="ARBA00012944"/>
    </source>
</evidence>
<dbReference type="InterPro" id="IPR003917">
    <property type="entry name" value="NADH_UbQ_OxRdtase_chain2"/>
</dbReference>
<comment type="subcellular location">
    <subcellularLocation>
        <location evidence="1 17">Mitochondrion inner membrane</location>
        <topology evidence="1 17">Multi-pass membrane protein</topology>
    </subcellularLocation>
</comment>
<keyword evidence="11 17" id="KW-1133">Transmembrane helix</keyword>
<sequence length="335" mass="36929">MTSLPYISLFSCTLFLGSFLALSGNHWIFIWMGLELNLMSFIPLLTSSQQNQEAEAAMKYFLAQSLGSGLLLMSSLSFLASSSSFLSSNSLYLLLLTSLLIKLGLPPCHFWFPSVMSLISWPMCMILASWQKIVPILIMFYTLSSNLLLISFSIIFMSSLIGGIGGLGQTQLRPLFAYSSIGHMSWMLGASLVSYSASMVYFIFYVIISIPIMFILWLNTNSMGPSLNSFNLKTGMGVLLLTPLILSLGGIPPFTGFFPKWMVLEVLSPLSPFLVLILLMGSMINLYYYLNLLFLSLLKSSSPAPYKTSKGGSPVFLLILSSLSLGLTPLFLFLI</sequence>
<organism evidence="19">
    <name type="scientific">Arctonoe vittata</name>
    <dbReference type="NCBI Taxonomy" id="862921"/>
    <lineage>
        <taxon>Eukaryota</taxon>
        <taxon>Metazoa</taxon>
        <taxon>Spiralia</taxon>
        <taxon>Lophotrochozoa</taxon>
        <taxon>Annelida</taxon>
        <taxon>Polychaeta</taxon>
        <taxon>Errantia</taxon>
        <taxon>Phyllodocida</taxon>
        <taxon>Polynoidae</taxon>
        <taxon>Arctonoe</taxon>
    </lineage>
</organism>
<evidence type="ECO:0000256" key="2">
    <source>
        <dbReference type="ARBA" id="ARBA00007012"/>
    </source>
</evidence>
<evidence type="ECO:0000256" key="16">
    <source>
        <dbReference type="ARBA" id="ARBA00049551"/>
    </source>
</evidence>
<evidence type="ECO:0000313" key="19">
    <source>
        <dbReference type="EMBL" id="QWT70097.1"/>
    </source>
</evidence>
<dbReference type="GO" id="GO:0008137">
    <property type="term" value="F:NADH dehydrogenase (ubiquinone) activity"/>
    <property type="evidence" value="ECO:0007669"/>
    <property type="project" value="UniProtKB-EC"/>
</dbReference>
<evidence type="ECO:0000256" key="11">
    <source>
        <dbReference type="ARBA" id="ARBA00022989"/>
    </source>
</evidence>
<feature type="domain" description="NADH:quinone oxidoreductase/Mrp antiporter transmembrane" evidence="18">
    <location>
        <begin position="25"/>
        <end position="284"/>
    </location>
</feature>
<feature type="transmembrane region" description="Helical" evidence="17">
    <location>
        <begin position="147"/>
        <end position="169"/>
    </location>
</feature>
<keyword evidence="6 17" id="KW-0679">Respiratory chain</keyword>
<keyword evidence="5" id="KW-0813">Transport</keyword>
<dbReference type="PANTHER" id="PTHR46552">
    <property type="entry name" value="NADH-UBIQUINONE OXIDOREDUCTASE CHAIN 2"/>
    <property type="match status" value="1"/>
</dbReference>
<name>A0A8F2F6Z7_9ANNE</name>
<comment type="catalytic activity">
    <reaction evidence="16 17">
        <text>a ubiquinone + NADH + 5 H(+)(in) = a ubiquinol + NAD(+) + 4 H(+)(out)</text>
        <dbReference type="Rhea" id="RHEA:29091"/>
        <dbReference type="Rhea" id="RHEA-COMP:9565"/>
        <dbReference type="Rhea" id="RHEA-COMP:9566"/>
        <dbReference type="ChEBI" id="CHEBI:15378"/>
        <dbReference type="ChEBI" id="CHEBI:16389"/>
        <dbReference type="ChEBI" id="CHEBI:17976"/>
        <dbReference type="ChEBI" id="CHEBI:57540"/>
        <dbReference type="ChEBI" id="CHEBI:57945"/>
        <dbReference type="EC" id="7.1.1.2"/>
    </reaction>
</comment>
<evidence type="ECO:0000256" key="15">
    <source>
        <dbReference type="ARBA" id="ARBA00023136"/>
    </source>
</evidence>
<dbReference type="EC" id="7.1.1.2" evidence="3 17"/>
<evidence type="ECO:0000256" key="5">
    <source>
        <dbReference type="ARBA" id="ARBA00022448"/>
    </source>
</evidence>
<evidence type="ECO:0000256" key="13">
    <source>
        <dbReference type="ARBA" id="ARBA00023075"/>
    </source>
</evidence>
<evidence type="ECO:0000256" key="12">
    <source>
        <dbReference type="ARBA" id="ARBA00023027"/>
    </source>
</evidence>
<feature type="transmembrane region" description="Helical" evidence="17">
    <location>
        <begin position="270"/>
        <end position="290"/>
    </location>
</feature>
<feature type="transmembrane region" description="Helical" evidence="17">
    <location>
        <begin position="60"/>
        <end position="79"/>
    </location>
</feature>
<keyword evidence="13 17" id="KW-0830">Ubiquinone</keyword>
<dbReference type="Pfam" id="PF00361">
    <property type="entry name" value="Proton_antipo_M"/>
    <property type="match status" value="1"/>
</dbReference>
<evidence type="ECO:0000256" key="8">
    <source>
        <dbReference type="ARBA" id="ARBA00022792"/>
    </source>
</evidence>